<evidence type="ECO:0000313" key="2">
    <source>
        <dbReference type="EMBL" id="MCI15841.1"/>
    </source>
</evidence>
<organism evidence="2 3">
    <name type="scientific">Trifolium medium</name>
    <dbReference type="NCBI Taxonomy" id="97028"/>
    <lineage>
        <taxon>Eukaryota</taxon>
        <taxon>Viridiplantae</taxon>
        <taxon>Streptophyta</taxon>
        <taxon>Embryophyta</taxon>
        <taxon>Tracheophyta</taxon>
        <taxon>Spermatophyta</taxon>
        <taxon>Magnoliopsida</taxon>
        <taxon>eudicotyledons</taxon>
        <taxon>Gunneridae</taxon>
        <taxon>Pentapetalae</taxon>
        <taxon>rosids</taxon>
        <taxon>fabids</taxon>
        <taxon>Fabales</taxon>
        <taxon>Fabaceae</taxon>
        <taxon>Papilionoideae</taxon>
        <taxon>50 kb inversion clade</taxon>
        <taxon>NPAAA clade</taxon>
        <taxon>Hologalegina</taxon>
        <taxon>IRL clade</taxon>
        <taxon>Trifolieae</taxon>
        <taxon>Trifolium</taxon>
    </lineage>
</organism>
<comment type="caution">
    <text evidence="2">The sequence shown here is derived from an EMBL/GenBank/DDBJ whole genome shotgun (WGS) entry which is preliminary data.</text>
</comment>
<evidence type="ECO:0000259" key="1">
    <source>
        <dbReference type="PROSITE" id="PS50127"/>
    </source>
</evidence>
<protein>
    <submittedName>
        <fullName evidence="2">NEDD8-conjugating enzyme Ubc12-like</fullName>
    </submittedName>
</protein>
<dbReference type="Gene3D" id="3.10.110.10">
    <property type="entry name" value="Ubiquitin Conjugating Enzyme"/>
    <property type="match status" value="1"/>
</dbReference>
<accession>A0A392PUR7</accession>
<evidence type="ECO:0000313" key="3">
    <source>
        <dbReference type="Proteomes" id="UP000265520"/>
    </source>
</evidence>
<dbReference type="Proteomes" id="UP000265520">
    <property type="component" value="Unassembled WGS sequence"/>
</dbReference>
<sequence>MQEPNYEDPLNHDAAAVLRENPKMFESNVRRAMAGGYVGQTFFPR</sequence>
<feature type="non-terminal residue" evidence="2">
    <location>
        <position position="45"/>
    </location>
</feature>
<keyword evidence="3" id="KW-1185">Reference proteome</keyword>
<dbReference type="PROSITE" id="PS50127">
    <property type="entry name" value="UBC_2"/>
    <property type="match status" value="1"/>
</dbReference>
<reference evidence="2 3" key="1">
    <citation type="journal article" date="2018" name="Front. Plant Sci.">
        <title>Red Clover (Trifolium pratense) and Zigzag Clover (T. medium) - A Picture of Genomic Similarities and Differences.</title>
        <authorList>
            <person name="Dluhosova J."/>
            <person name="Istvanek J."/>
            <person name="Nedelnik J."/>
            <person name="Repkova J."/>
        </authorList>
    </citation>
    <scope>NUCLEOTIDE SEQUENCE [LARGE SCALE GENOMIC DNA]</scope>
    <source>
        <strain evidence="3">cv. 10/8</strain>
        <tissue evidence="2">Leaf</tissue>
    </source>
</reference>
<proteinExistence type="predicted"/>
<dbReference type="InterPro" id="IPR016135">
    <property type="entry name" value="UBQ-conjugating_enzyme/RWD"/>
</dbReference>
<name>A0A392PUR7_9FABA</name>
<dbReference type="InterPro" id="IPR000608">
    <property type="entry name" value="UBC"/>
</dbReference>
<dbReference type="SUPFAM" id="SSF54495">
    <property type="entry name" value="UBC-like"/>
    <property type="match status" value="1"/>
</dbReference>
<dbReference type="EMBL" id="LXQA010098200">
    <property type="protein sequence ID" value="MCI15841.1"/>
    <property type="molecule type" value="Genomic_DNA"/>
</dbReference>
<dbReference type="AlphaFoldDB" id="A0A392PUR7"/>
<feature type="domain" description="UBC core" evidence="1">
    <location>
        <begin position="1"/>
        <end position="38"/>
    </location>
</feature>